<sequence>MATRAVEPGRTSWPPVVALGLAMLMVTSEMTIPAVTLPGIGAELGVSAAATAWVLLAYALPSAAVSVPAGRWADGADVRAVFALAMIGLGLASALVAFAPTFPLVVAGRLLQGIAGALVVAAYMPIISGSVRPEQRGRAIGFVITIMTIGATVGMPVGGLVAEVFTWREVFLMKIPLVAVVLWVGLRTIPRTPDRGLPRPSGELVREALLLGGAVAALLLALDEVDGQPLVAAALGVAAIGLGLWWTRLTASGPVIALVRGRSFAATLLALFTTTFTGGLIAFLLPYFVADVLGDGPDVTGVALLFVVGAMAPISPLAGLLSDRYGTRAVAIVGSAVTVVAMLSMLTLDAGSGLVDLAWRLVLLGVGSGLFNPAINTALLVGTPSGSEGVAGGVGMTVRTIAMTVAPAVTALAWTVAGGGAGGFRAGVVVITAAVGVGLIVLLAPASPGATRAAAEGAR</sequence>
<dbReference type="PROSITE" id="PS50850">
    <property type="entry name" value="MFS"/>
    <property type="match status" value="1"/>
</dbReference>
<dbReference type="PANTHER" id="PTHR42718:SF9">
    <property type="entry name" value="MAJOR FACILITATOR SUPERFAMILY MULTIDRUG TRANSPORTER MFSC"/>
    <property type="match status" value="1"/>
</dbReference>
<keyword evidence="2" id="KW-0813">Transport</keyword>
<protein>
    <submittedName>
        <fullName evidence="8">MFS transporter</fullName>
    </submittedName>
</protein>
<feature type="transmembrane region" description="Helical" evidence="6">
    <location>
        <begin position="423"/>
        <end position="444"/>
    </location>
</feature>
<dbReference type="InterPro" id="IPR036259">
    <property type="entry name" value="MFS_trans_sf"/>
</dbReference>
<gene>
    <name evidence="8" type="ORF">HF577_08700</name>
</gene>
<feature type="transmembrane region" description="Helical" evidence="6">
    <location>
        <begin position="139"/>
        <end position="159"/>
    </location>
</feature>
<reference evidence="8 9" key="1">
    <citation type="submission" date="2020-04" db="EMBL/GenBank/DDBJ databases">
        <authorList>
            <person name="Klaysubun C."/>
            <person name="Duangmal K."/>
            <person name="Lipun K."/>
        </authorList>
    </citation>
    <scope>NUCLEOTIDE SEQUENCE [LARGE SCALE GENOMIC DNA]</scope>
    <source>
        <strain evidence="8 9">JCM 11839</strain>
    </source>
</reference>
<feature type="transmembrane region" description="Helical" evidence="6">
    <location>
        <begin position="329"/>
        <end position="346"/>
    </location>
</feature>
<keyword evidence="3 6" id="KW-0812">Transmembrane</keyword>
<dbReference type="Pfam" id="PF07690">
    <property type="entry name" value="MFS_1"/>
    <property type="match status" value="1"/>
</dbReference>
<proteinExistence type="predicted"/>
<dbReference type="Gene3D" id="1.20.1250.20">
    <property type="entry name" value="MFS general substrate transporter like domains"/>
    <property type="match status" value="2"/>
</dbReference>
<feature type="transmembrane region" description="Helical" evidence="6">
    <location>
        <begin position="301"/>
        <end position="322"/>
    </location>
</feature>
<keyword evidence="5 6" id="KW-0472">Membrane</keyword>
<dbReference type="Proteomes" id="UP001296706">
    <property type="component" value="Unassembled WGS sequence"/>
</dbReference>
<organism evidence="8 9">
    <name type="scientific">Pseudonocardia xinjiangensis</name>
    <dbReference type="NCBI Taxonomy" id="75289"/>
    <lineage>
        <taxon>Bacteria</taxon>
        <taxon>Bacillati</taxon>
        <taxon>Actinomycetota</taxon>
        <taxon>Actinomycetes</taxon>
        <taxon>Pseudonocardiales</taxon>
        <taxon>Pseudonocardiaceae</taxon>
        <taxon>Pseudonocardia</taxon>
    </lineage>
</organism>
<dbReference type="RefSeq" id="WP_169395242.1">
    <property type="nucleotide sequence ID" value="NZ_BAAAJH010000028.1"/>
</dbReference>
<keyword evidence="4 6" id="KW-1133">Transmembrane helix</keyword>
<feature type="transmembrane region" description="Helical" evidence="6">
    <location>
        <begin position="80"/>
        <end position="100"/>
    </location>
</feature>
<evidence type="ECO:0000313" key="9">
    <source>
        <dbReference type="Proteomes" id="UP001296706"/>
    </source>
</evidence>
<evidence type="ECO:0000256" key="1">
    <source>
        <dbReference type="ARBA" id="ARBA00004651"/>
    </source>
</evidence>
<evidence type="ECO:0000256" key="3">
    <source>
        <dbReference type="ARBA" id="ARBA00022692"/>
    </source>
</evidence>
<keyword evidence="9" id="KW-1185">Reference proteome</keyword>
<dbReference type="CDD" id="cd17321">
    <property type="entry name" value="MFS_MMR_MDR_like"/>
    <property type="match status" value="1"/>
</dbReference>
<name>A0ABX1RDE6_9PSEU</name>
<feature type="transmembrane region" description="Helical" evidence="6">
    <location>
        <begin position="228"/>
        <end position="247"/>
    </location>
</feature>
<feature type="transmembrane region" description="Helical" evidence="6">
    <location>
        <begin position="393"/>
        <end position="417"/>
    </location>
</feature>
<evidence type="ECO:0000256" key="2">
    <source>
        <dbReference type="ARBA" id="ARBA00022448"/>
    </source>
</evidence>
<evidence type="ECO:0000256" key="5">
    <source>
        <dbReference type="ARBA" id="ARBA00023136"/>
    </source>
</evidence>
<dbReference type="InterPro" id="IPR020846">
    <property type="entry name" value="MFS_dom"/>
</dbReference>
<accession>A0ABX1RDE6</accession>
<feature type="transmembrane region" description="Helical" evidence="6">
    <location>
        <begin position="204"/>
        <end position="222"/>
    </location>
</feature>
<dbReference type="EMBL" id="JAAXKY010000019">
    <property type="protein sequence ID" value="NMH77171.1"/>
    <property type="molecule type" value="Genomic_DNA"/>
</dbReference>
<feature type="domain" description="Major facilitator superfamily (MFS) profile" evidence="7">
    <location>
        <begin position="15"/>
        <end position="448"/>
    </location>
</feature>
<feature type="transmembrane region" description="Helical" evidence="6">
    <location>
        <begin position="268"/>
        <end position="289"/>
    </location>
</feature>
<dbReference type="SUPFAM" id="SSF103473">
    <property type="entry name" value="MFS general substrate transporter"/>
    <property type="match status" value="1"/>
</dbReference>
<comment type="caution">
    <text evidence="8">The sequence shown here is derived from an EMBL/GenBank/DDBJ whole genome shotgun (WGS) entry which is preliminary data.</text>
</comment>
<feature type="transmembrane region" description="Helical" evidence="6">
    <location>
        <begin position="165"/>
        <end position="184"/>
    </location>
</feature>
<evidence type="ECO:0000256" key="6">
    <source>
        <dbReference type="SAM" id="Phobius"/>
    </source>
</evidence>
<feature type="transmembrane region" description="Helical" evidence="6">
    <location>
        <begin position="106"/>
        <end position="127"/>
    </location>
</feature>
<feature type="transmembrane region" description="Helical" evidence="6">
    <location>
        <begin position="44"/>
        <end position="68"/>
    </location>
</feature>
<evidence type="ECO:0000259" key="7">
    <source>
        <dbReference type="PROSITE" id="PS50850"/>
    </source>
</evidence>
<comment type="subcellular location">
    <subcellularLocation>
        <location evidence="1">Cell membrane</location>
        <topology evidence="1">Multi-pass membrane protein</topology>
    </subcellularLocation>
</comment>
<dbReference type="PANTHER" id="PTHR42718">
    <property type="entry name" value="MAJOR FACILITATOR SUPERFAMILY MULTIDRUG TRANSPORTER MFSC"/>
    <property type="match status" value="1"/>
</dbReference>
<feature type="transmembrane region" description="Helical" evidence="6">
    <location>
        <begin position="358"/>
        <end position="381"/>
    </location>
</feature>
<evidence type="ECO:0000256" key="4">
    <source>
        <dbReference type="ARBA" id="ARBA00022989"/>
    </source>
</evidence>
<dbReference type="PRINTS" id="PR01036">
    <property type="entry name" value="TCRTETB"/>
</dbReference>
<feature type="transmembrane region" description="Helical" evidence="6">
    <location>
        <begin position="12"/>
        <end position="32"/>
    </location>
</feature>
<evidence type="ECO:0000313" key="8">
    <source>
        <dbReference type="EMBL" id="NMH77171.1"/>
    </source>
</evidence>
<dbReference type="InterPro" id="IPR011701">
    <property type="entry name" value="MFS"/>
</dbReference>